<name>A0A2M7RF38_9BACT</name>
<comment type="caution">
    <text evidence="1">The sequence shown here is derived from an EMBL/GenBank/DDBJ whole genome shotgun (WGS) entry which is preliminary data.</text>
</comment>
<sequence>MEEVIKQIQKKIVKLLRTENRQPLSVNSKDNCSELARLTGCWIMKKCPTSKASILKGRKILKTRKSHDLLIVEDHGISYIIDPAVWQFFKTKRTILIGQTTNSTNCLIIANKIYGGDWQISEKFGIKKYDPAKLIKIVNTNIKQSK</sequence>
<dbReference type="Proteomes" id="UP000228689">
    <property type="component" value="Unassembled WGS sequence"/>
</dbReference>
<gene>
    <name evidence="1" type="ORF">COY67_01645</name>
</gene>
<proteinExistence type="predicted"/>
<evidence type="ECO:0000313" key="1">
    <source>
        <dbReference type="EMBL" id="PIY94976.1"/>
    </source>
</evidence>
<protein>
    <submittedName>
        <fullName evidence="1">Uncharacterized protein</fullName>
    </submittedName>
</protein>
<accession>A0A2M7RF38</accession>
<organism evidence="1 2">
    <name type="scientific">Candidatus Komeilibacteria bacterium CG_4_10_14_0_8_um_filter_37_78</name>
    <dbReference type="NCBI Taxonomy" id="1974471"/>
    <lineage>
        <taxon>Bacteria</taxon>
        <taxon>Candidatus Komeiliibacteriota</taxon>
    </lineage>
</organism>
<dbReference type="EMBL" id="PFMC01000048">
    <property type="protein sequence ID" value="PIY94976.1"/>
    <property type="molecule type" value="Genomic_DNA"/>
</dbReference>
<reference evidence="2" key="1">
    <citation type="submission" date="2017-09" db="EMBL/GenBank/DDBJ databases">
        <title>Depth-based differentiation of microbial function through sediment-hosted aquifers and enrichment of novel symbionts in the deep terrestrial subsurface.</title>
        <authorList>
            <person name="Probst A.J."/>
            <person name="Ladd B."/>
            <person name="Jarett J.K."/>
            <person name="Geller-Mcgrath D.E."/>
            <person name="Sieber C.M.K."/>
            <person name="Emerson J.B."/>
            <person name="Anantharaman K."/>
            <person name="Thomas B.C."/>
            <person name="Malmstrom R."/>
            <person name="Stieglmeier M."/>
            <person name="Klingl A."/>
            <person name="Woyke T."/>
            <person name="Ryan C.M."/>
            <person name="Banfield J.F."/>
        </authorList>
    </citation>
    <scope>NUCLEOTIDE SEQUENCE [LARGE SCALE GENOMIC DNA]</scope>
</reference>
<evidence type="ECO:0000313" key="2">
    <source>
        <dbReference type="Proteomes" id="UP000228689"/>
    </source>
</evidence>
<dbReference type="AlphaFoldDB" id="A0A2M7RF38"/>